<gene>
    <name evidence="2" type="ORF">DRW48_06450</name>
</gene>
<accession>A0A344PJ24</accession>
<proteinExistence type="predicted"/>
<dbReference type="RefSeq" id="WP_114075696.1">
    <property type="nucleotide sequence ID" value="NZ_CP030918.1"/>
</dbReference>
<dbReference type="EMBL" id="CP030918">
    <property type="protein sequence ID" value="AXC49379.1"/>
    <property type="molecule type" value="Genomic_DNA"/>
</dbReference>
<dbReference type="OrthoDB" id="7689671at2"/>
<name>A0A344PJ24_9RHOB</name>
<reference evidence="3" key="1">
    <citation type="submission" date="2018-07" db="EMBL/GenBank/DDBJ databases">
        <title>Genome sequencing of Paracoccus sp. SC2-6.</title>
        <authorList>
            <person name="Heo J."/>
            <person name="Kim S.-J."/>
            <person name="Kwon S.-W."/>
        </authorList>
    </citation>
    <scope>NUCLEOTIDE SEQUENCE [LARGE SCALE GENOMIC DNA]</scope>
    <source>
        <strain evidence="3">SC2-6</strain>
    </source>
</reference>
<feature type="chain" id="PRO_5017004799" evidence="1">
    <location>
        <begin position="24"/>
        <end position="206"/>
    </location>
</feature>
<organism evidence="2 3">
    <name type="scientific">Paracoccus suum</name>
    <dbReference type="NCBI Taxonomy" id="2259340"/>
    <lineage>
        <taxon>Bacteria</taxon>
        <taxon>Pseudomonadati</taxon>
        <taxon>Pseudomonadota</taxon>
        <taxon>Alphaproteobacteria</taxon>
        <taxon>Rhodobacterales</taxon>
        <taxon>Paracoccaceae</taxon>
        <taxon>Paracoccus</taxon>
    </lineage>
</organism>
<feature type="signal peptide" evidence="1">
    <location>
        <begin position="1"/>
        <end position="23"/>
    </location>
</feature>
<dbReference type="PROSITE" id="PS51257">
    <property type="entry name" value="PROKAR_LIPOPROTEIN"/>
    <property type="match status" value="1"/>
</dbReference>
<sequence>MRITIFALTLSAAAACLAVPAAADPVLCVARVNGTDMPLAYDKEEDGLSANYSLRETIFTAWGRDTCPSYVVMRALTPELSDEQRQPFCLQHDKASDSIIGYDVGDRDAYGRCKARRKAVCQRVNQTRDAALAITGGAARRTFQGVETVNNNAAGAVVMTGTKAMIGQALGSIGGAAAGVASSPAVLAGAAVTVVAVGGAVYACSE</sequence>
<dbReference type="KEGG" id="pars:DRW48_06450"/>
<keyword evidence="3" id="KW-1185">Reference proteome</keyword>
<evidence type="ECO:0000313" key="3">
    <source>
        <dbReference type="Proteomes" id="UP000252023"/>
    </source>
</evidence>
<evidence type="ECO:0000256" key="1">
    <source>
        <dbReference type="SAM" id="SignalP"/>
    </source>
</evidence>
<dbReference type="AlphaFoldDB" id="A0A344PJ24"/>
<protein>
    <submittedName>
        <fullName evidence="2">Uncharacterized protein</fullName>
    </submittedName>
</protein>
<evidence type="ECO:0000313" key="2">
    <source>
        <dbReference type="EMBL" id="AXC49379.1"/>
    </source>
</evidence>
<dbReference type="Proteomes" id="UP000252023">
    <property type="component" value="Chromosome"/>
</dbReference>
<keyword evidence="1" id="KW-0732">Signal</keyword>